<accession>A0A4R6LCN9</accession>
<evidence type="ECO:0000313" key="1">
    <source>
        <dbReference type="EMBL" id="TDO73406.1"/>
    </source>
</evidence>
<dbReference type="SUPFAM" id="SSF55729">
    <property type="entry name" value="Acyl-CoA N-acyltransferases (Nat)"/>
    <property type="match status" value="1"/>
</dbReference>
<dbReference type="RefSeq" id="WP_166638075.1">
    <property type="nucleotide sequence ID" value="NZ_SNWX01000037.1"/>
</dbReference>
<dbReference type="Gene3D" id="3.40.630.30">
    <property type="match status" value="1"/>
</dbReference>
<reference evidence="1 2" key="1">
    <citation type="submission" date="2019-03" db="EMBL/GenBank/DDBJ databases">
        <title>Subsurface microbial communities from deep shales in Ohio and West Virginia, USA.</title>
        <authorList>
            <person name="Wrighton K."/>
        </authorList>
    </citation>
    <scope>NUCLEOTIDE SEQUENCE [LARGE SCALE GENOMIC DNA]</scope>
    <source>
        <strain evidence="1 2">MA284_T2</strain>
    </source>
</reference>
<dbReference type="AlphaFoldDB" id="A0A4R6LCN9"/>
<gene>
    <name evidence="1" type="ORF">DFR79_13723</name>
</gene>
<dbReference type="Proteomes" id="UP000295064">
    <property type="component" value="Unassembled WGS sequence"/>
</dbReference>
<protein>
    <recommendedName>
        <fullName evidence="3">Acetyltransferase (GNAT) family protein</fullName>
    </recommendedName>
</protein>
<dbReference type="EMBL" id="SNWX01000037">
    <property type="protein sequence ID" value="TDO73406.1"/>
    <property type="molecule type" value="Genomic_DNA"/>
</dbReference>
<name>A0A4R6LCN9_9FIRM</name>
<proteinExistence type="predicted"/>
<sequence>MVEIRAIKQNEAQRVRKLGKKTFEWFESLFVPEPKLCYVAVEDNKIVGAVLYKYLVVY</sequence>
<evidence type="ECO:0008006" key="3">
    <source>
        <dbReference type="Google" id="ProtNLM"/>
    </source>
</evidence>
<evidence type="ECO:0000313" key="2">
    <source>
        <dbReference type="Proteomes" id="UP000295064"/>
    </source>
</evidence>
<comment type="caution">
    <text evidence="1">The sequence shown here is derived from an EMBL/GenBank/DDBJ whole genome shotgun (WGS) entry which is preliminary data.</text>
</comment>
<dbReference type="InterPro" id="IPR016181">
    <property type="entry name" value="Acyl_CoA_acyltransferase"/>
</dbReference>
<organism evidence="1 2">
    <name type="scientific">Halanaerobium saccharolyticum</name>
    <dbReference type="NCBI Taxonomy" id="43595"/>
    <lineage>
        <taxon>Bacteria</taxon>
        <taxon>Bacillati</taxon>
        <taxon>Bacillota</taxon>
        <taxon>Clostridia</taxon>
        <taxon>Halanaerobiales</taxon>
        <taxon>Halanaerobiaceae</taxon>
        <taxon>Halanaerobium</taxon>
    </lineage>
</organism>